<sequence>MQCSPVHNVLPYSFATAATGVRLKLNNGEGLGAEERSLHETQPTDMLRKMEPMGTRAVLKSWSHLMYCGRILAMDSSNDTGQKLRGAARCSGKHHRTVAAENPLSFGLHAAARRPCCSRCGVVAQPFAITKLGELREIHVHPRHACRFRSRFNLLLHVKK</sequence>
<organism evidence="1 2">
    <name type="scientific">Phytophthora nicotianae CJ01A1</name>
    <dbReference type="NCBI Taxonomy" id="1317063"/>
    <lineage>
        <taxon>Eukaryota</taxon>
        <taxon>Sar</taxon>
        <taxon>Stramenopiles</taxon>
        <taxon>Oomycota</taxon>
        <taxon>Peronosporomycetes</taxon>
        <taxon>Peronosporales</taxon>
        <taxon>Peronosporaceae</taxon>
        <taxon>Phytophthora</taxon>
    </lineage>
</organism>
<dbReference type="EMBL" id="ANIX01000719">
    <property type="protein sequence ID" value="ETP23694.1"/>
    <property type="molecule type" value="Genomic_DNA"/>
</dbReference>
<comment type="caution">
    <text evidence="1">The sequence shown here is derived from an EMBL/GenBank/DDBJ whole genome shotgun (WGS) entry which is preliminary data.</text>
</comment>
<protein>
    <submittedName>
        <fullName evidence="1">Uncharacterized protein</fullName>
    </submittedName>
</protein>
<evidence type="ECO:0000313" key="1">
    <source>
        <dbReference type="EMBL" id="ETP23694.1"/>
    </source>
</evidence>
<reference evidence="1 2" key="1">
    <citation type="submission" date="2013-11" db="EMBL/GenBank/DDBJ databases">
        <title>The Genome Sequence of Phytophthora parasitica CJ01A1.</title>
        <authorList>
            <consortium name="The Broad Institute Genomics Platform"/>
            <person name="Russ C."/>
            <person name="Tyler B."/>
            <person name="Panabieres F."/>
            <person name="Shan W."/>
            <person name="Tripathy S."/>
            <person name="Grunwald N."/>
            <person name="Machado M."/>
            <person name="Johnson C.S."/>
            <person name="Walker B."/>
            <person name="Young S.K."/>
            <person name="Zeng Q."/>
            <person name="Gargeya S."/>
            <person name="Fitzgerald M."/>
            <person name="Haas B."/>
            <person name="Abouelleil A."/>
            <person name="Allen A.W."/>
            <person name="Alvarado L."/>
            <person name="Arachchi H.M."/>
            <person name="Berlin A.M."/>
            <person name="Chapman S.B."/>
            <person name="Gainer-Dewar J."/>
            <person name="Goldberg J."/>
            <person name="Griggs A."/>
            <person name="Gujja S."/>
            <person name="Hansen M."/>
            <person name="Howarth C."/>
            <person name="Imamovic A."/>
            <person name="Ireland A."/>
            <person name="Larimer J."/>
            <person name="McCowan C."/>
            <person name="Murphy C."/>
            <person name="Pearson M."/>
            <person name="Poon T.W."/>
            <person name="Priest M."/>
            <person name="Roberts A."/>
            <person name="Saif S."/>
            <person name="Shea T."/>
            <person name="Sisk P."/>
            <person name="Sykes S."/>
            <person name="Wortman J."/>
            <person name="Nusbaum C."/>
            <person name="Birren B."/>
        </authorList>
    </citation>
    <scope>NUCLEOTIDE SEQUENCE [LARGE SCALE GENOMIC DNA]</scope>
    <source>
        <strain evidence="1 2">CJ01A1</strain>
    </source>
</reference>
<dbReference type="Proteomes" id="UP000018958">
    <property type="component" value="Unassembled WGS sequence"/>
</dbReference>
<proteinExistence type="predicted"/>
<accession>W2XP53</accession>
<name>W2XP53_PHYNI</name>
<gene>
    <name evidence="1" type="ORF">F441_03207</name>
</gene>
<dbReference type="AlphaFoldDB" id="W2XP53"/>
<evidence type="ECO:0000313" key="2">
    <source>
        <dbReference type="Proteomes" id="UP000018958"/>
    </source>
</evidence>